<comment type="subcellular location">
    <subcellularLocation>
        <location evidence="10">Cell membrane</location>
        <topology evidence="10">Multi-pass membrane protein</topology>
    </subcellularLocation>
    <subcellularLocation>
        <location evidence="10">Bacterial flagellum basal body</location>
    </subcellularLocation>
</comment>
<evidence type="ECO:0000256" key="9">
    <source>
        <dbReference type="NCBIfam" id="TIGR01400"/>
    </source>
</evidence>
<dbReference type="PRINTS" id="PR00953">
    <property type="entry name" value="TYPE3IMRPROT"/>
</dbReference>
<dbReference type="RefSeq" id="WP_052371223.1">
    <property type="nucleotide sequence ID" value="NZ_BKCN01000004.1"/>
</dbReference>
<keyword evidence="11" id="KW-0282">Flagellum</keyword>
<feature type="transmembrane region" description="Helical" evidence="10">
    <location>
        <begin position="67"/>
        <end position="87"/>
    </location>
</feature>
<evidence type="ECO:0000256" key="8">
    <source>
        <dbReference type="ARBA" id="ARBA00023143"/>
    </source>
</evidence>
<keyword evidence="4 10" id="KW-1003">Cell membrane</keyword>
<dbReference type="InterPro" id="IPR006303">
    <property type="entry name" value="FliR"/>
</dbReference>
<keyword evidence="6 10" id="KW-1133">Transmembrane helix</keyword>
<feature type="transmembrane region" description="Helical" evidence="10">
    <location>
        <begin position="122"/>
        <end position="147"/>
    </location>
</feature>
<evidence type="ECO:0000256" key="7">
    <source>
        <dbReference type="ARBA" id="ARBA00023136"/>
    </source>
</evidence>
<feature type="transmembrane region" description="Helical" evidence="10">
    <location>
        <begin position="37"/>
        <end position="55"/>
    </location>
</feature>
<feature type="transmembrane region" description="Helical" evidence="10">
    <location>
        <begin position="212"/>
        <end position="240"/>
    </location>
</feature>
<evidence type="ECO:0000256" key="6">
    <source>
        <dbReference type="ARBA" id="ARBA00022989"/>
    </source>
</evidence>
<keyword evidence="8 10" id="KW-0975">Bacterial flagellum</keyword>
<evidence type="ECO:0000256" key="4">
    <source>
        <dbReference type="ARBA" id="ARBA00022475"/>
    </source>
</evidence>
<keyword evidence="12" id="KW-1185">Reference proteome</keyword>
<dbReference type="EMBL" id="BKCN01000004">
    <property type="protein sequence ID" value="GER03558.1"/>
    <property type="molecule type" value="Genomic_DNA"/>
</dbReference>
<protein>
    <recommendedName>
        <fullName evidence="3 9">Flagellar biosynthetic protein FliR</fullName>
    </recommendedName>
</protein>
<keyword evidence="7 10" id="KW-0472">Membrane</keyword>
<evidence type="ECO:0000256" key="2">
    <source>
        <dbReference type="ARBA" id="ARBA00009772"/>
    </source>
</evidence>
<comment type="function">
    <text evidence="1 10">Role in flagellar biosynthesis.</text>
</comment>
<evidence type="ECO:0000313" key="12">
    <source>
        <dbReference type="Proteomes" id="UP000324996"/>
    </source>
</evidence>
<dbReference type="GO" id="GO:0044780">
    <property type="term" value="P:bacterial-type flagellum assembly"/>
    <property type="evidence" value="ECO:0007669"/>
    <property type="project" value="UniProtKB-UniRule"/>
</dbReference>
<keyword evidence="11" id="KW-0966">Cell projection</keyword>
<proteinExistence type="inferred from homology"/>
<name>A0A5A7N650_9PROT</name>
<organism evidence="11 12">
    <name type="scientific">Iodidimonas nitroreducens</name>
    <dbReference type="NCBI Taxonomy" id="1236968"/>
    <lineage>
        <taxon>Bacteria</taxon>
        <taxon>Pseudomonadati</taxon>
        <taxon>Pseudomonadota</taxon>
        <taxon>Alphaproteobacteria</taxon>
        <taxon>Iodidimonadales</taxon>
        <taxon>Iodidimonadaceae</taxon>
        <taxon>Iodidimonas</taxon>
    </lineage>
</organism>
<sequence>MLQSILPAEAFGFLLVLIRVGAMFSFAPAFGEQQIPMRVRLAGAVGVSGMVFALVRGDMPALPASPVLLVGLIIMEFLIGLMIALAARLMLNALNIAGTIVAFQTSLAASQQFDPTQGQQSAIFASFFSVLGVALIFATDLHILMLRAMTDSYSLFPAGEMPPLGDFASAVVDLVAASFLLGVQISAPFLVFGVVFNIGLGLTARLMPQLPVFFVAMPLNIFLGFLILLIALPAMMLWFLEVYEERLSVFLN</sequence>
<evidence type="ECO:0000256" key="10">
    <source>
        <dbReference type="RuleBase" id="RU362071"/>
    </source>
</evidence>
<accession>A0A5A7N650</accession>
<dbReference type="GO" id="GO:0006605">
    <property type="term" value="P:protein targeting"/>
    <property type="evidence" value="ECO:0007669"/>
    <property type="project" value="UniProtKB-UniRule"/>
</dbReference>
<evidence type="ECO:0000256" key="5">
    <source>
        <dbReference type="ARBA" id="ARBA00022692"/>
    </source>
</evidence>
<comment type="similarity">
    <text evidence="2 10">Belongs to the FliR/MopE/SpaR family.</text>
</comment>
<evidence type="ECO:0000313" key="11">
    <source>
        <dbReference type="EMBL" id="GER03558.1"/>
    </source>
</evidence>
<keyword evidence="5 10" id="KW-0812">Transmembrane</keyword>
<gene>
    <name evidence="11" type="primary">fliR</name>
    <name evidence="11" type="ORF">JCM17846_12400</name>
</gene>
<dbReference type="PANTHER" id="PTHR30065:SF8">
    <property type="entry name" value="FLAGELLAR BIOSYNTHETIC PROTEIN FLIR"/>
    <property type="match status" value="1"/>
</dbReference>
<reference evidence="11 12" key="1">
    <citation type="submission" date="2019-09" db="EMBL/GenBank/DDBJ databases">
        <title>NBRP : Genome information of microbial organism related human and environment.</title>
        <authorList>
            <person name="Hattori M."/>
            <person name="Oshima K."/>
            <person name="Inaba H."/>
            <person name="Suda W."/>
            <person name="Sakamoto M."/>
            <person name="Iino T."/>
            <person name="Kitahara M."/>
            <person name="Oshida Y."/>
            <person name="Iida T."/>
            <person name="Kudo T."/>
            <person name="Itoh T."/>
            <person name="Ohkuma M."/>
        </authorList>
    </citation>
    <scope>NUCLEOTIDE SEQUENCE [LARGE SCALE GENOMIC DNA]</scope>
    <source>
        <strain evidence="11 12">Q-1</strain>
    </source>
</reference>
<dbReference type="NCBIfam" id="TIGR01400">
    <property type="entry name" value="fliR"/>
    <property type="match status" value="1"/>
</dbReference>
<evidence type="ECO:0000256" key="1">
    <source>
        <dbReference type="ARBA" id="ARBA00002578"/>
    </source>
</evidence>
<dbReference type="InterPro" id="IPR002010">
    <property type="entry name" value="T3SS_IM_R"/>
</dbReference>
<dbReference type="GO" id="GO:0009425">
    <property type="term" value="C:bacterial-type flagellum basal body"/>
    <property type="evidence" value="ECO:0007669"/>
    <property type="project" value="UniProtKB-SubCell"/>
</dbReference>
<feature type="transmembrane region" description="Helical" evidence="10">
    <location>
        <begin position="12"/>
        <end position="31"/>
    </location>
</feature>
<feature type="transmembrane region" description="Helical" evidence="10">
    <location>
        <begin position="167"/>
        <end position="200"/>
    </location>
</feature>
<dbReference type="PANTHER" id="PTHR30065">
    <property type="entry name" value="FLAGELLAR BIOSYNTHETIC PROTEIN FLIR"/>
    <property type="match status" value="1"/>
</dbReference>
<comment type="caution">
    <text evidence="11">The sequence shown here is derived from an EMBL/GenBank/DDBJ whole genome shotgun (WGS) entry which is preliminary data.</text>
</comment>
<dbReference type="GO" id="GO:0005886">
    <property type="term" value="C:plasma membrane"/>
    <property type="evidence" value="ECO:0007669"/>
    <property type="project" value="UniProtKB-SubCell"/>
</dbReference>
<dbReference type="Proteomes" id="UP000324996">
    <property type="component" value="Unassembled WGS sequence"/>
</dbReference>
<evidence type="ECO:0000256" key="3">
    <source>
        <dbReference type="ARBA" id="ARBA00021717"/>
    </source>
</evidence>
<dbReference type="AlphaFoldDB" id="A0A5A7N650"/>
<dbReference type="Pfam" id="PF01311">
    <property type="entry name" value="Bac_export_1"/>
    <property type="match status" value="1"/>
</dbReference>
<keyword evidence="11" id="KW-0969">Cilium</keyword>